<reference evidence="5" key="2">
    <citation type="journal article" date="2022" name="Front. Plant Sci.">
        <title>Jasmonate-Responsive Transcription Factors NnWRKY70a and NnWRKY70b Positively Regulate Benzylisoquinoline Alkaloid Biosynthesis in Lotus (Nelumbo nucifera).</title>
        <authorList>
            <person name="Li J."/>
            <person name="Li Y."/>
            <person name="Dang M."/>
            <person name="Li S."/>
            <person name="Chen S."/>
            <person name="Liu R."/>
            <person name="Zhang Z."/>
            <person name="Li G."/>
            <person name="Zhang M."/>
            <person name="Yang D."/>
            <person name="Yang M."/>
            <person name="Liu Y."/>
            <person name="Tian D."/>
            <person name="Deng X."/>
        </authorList>
    </citation>
    <scope>NUCLEOTIDE SEQUENCE</scope>
</reference>
<dbReference type="Proteomes" id="UP000189703">
    <property type="component" value="Unplaced"/>
</dbReference>
<accession>A0A1U8BBH1</accession>
<evidence type="ECO:0000313" key="7">
    <source>
        <dbReference type="RefSeq" id="XP_010273865.1"/>
    </source>
</evidence>
<dbReference type="PANTHER" id="PTHR33077">
    <property type="entry name" value="PROTEIN TIFY 4A-RELATED-RELATED"/>
    <property type="match status" value="1"/>
</dbReference>
<dbReference type="KEGG" id="nnu:104609287"/>
<comment type="similarity">
    <text evidence="1 2">Belongs to the TIFY/JAZ family.</text>
</comment>
<dbReference type="GO" id="GO:0009611">
    <property type="term" value="P:response to wounding"/>
    <property type="evidence" value="ECO:0000318"/>
    <property type="project" value="GO_Central"/>
</dbReference>
<feature type="compositionally biased region" description="Basic and acidic residues" evidence="3">
    <location>
        <begin position="200"/>
        <end position="210"/>
    </location>
</feature>
<reference evidence="7" key="3">
    <citation type="submission" date="2025-04" db="UniProtKB">
        <authorList>
            <consortium name="RefSeq"/>
        </authorList>
    </citation>
    <scope>IDENTIFICATION</scope>
</reference>
<comment type="domain">
    <text evidence="2">The jas domain is required for interaction with COI1.</text>
</comment>
<dbReference type="PROSITE" id="PS51320">
    <property type="entry name" value="TIFY"/>
    <property type="match status" value="1"/>
</dbReference>
<name>A0A1U8BBH1_NELNU</name>
<dbReference type="SMART" id="SM00979">
    <property type="entry name" value="TIFY"/>
    <property type="match status" value="1"/>
</dbReference>
<proteinExistence type="evidence at transcript level"/>
<dbReference type="Pfam" id="PF06200">
    <property type="entry name" value="tify"/>
    <property type="match status" value="1"/>
</dbReference>
<comment type="function">
    <text evidence="2">Repressor of jasmonate responses.</text>
</comment>
<feature type="domain" description="Tify" evidence="4">
    <location>
        <begin position="101"/>
        <end position="136"/>
    </location>
</feature>
<feature type="compositionally biased region" description="Low complexity" evidence="3">
    <location>
        <begin position="229"/>
        <end position="241"/>
    </location>
</feature>
<protein>
    <recommendedName>
        <fullName evidence="2">Protein TIFY</fullName>
    </recommendedName>
    <alternativeName>
        <fullName evidence="2">Jasmonate ZIM domain-containing protein</fullName>
    </alternativeName>
</protein>
<feature type="region of interest" description="Disordered" evidence="3">
    <location>
        <begin position="142"/>
        <end position="258"/>
    </location>
</feature>
<dbReference type="GO" id="GO:2000022">
    <property type="term" value="P:regulation of jasmonic acid mediated signaling pathway"/>
    <property type="evidence" value="ECO:0000318"/>
    <property type="project" value="GO_Central"/>
</dbReference>
<keyword evidence="2" id="KW-1184">Jasmonic acid signaling pathway</keyword>
<dbReference type="InterPro" id="IPR018467">
    <property type="entry name" value="CCT_CS"/>
</dbReference>
<keyword evidence="6" id="KW-1185">Reference proteome</keyword>
<organism evidence="6 7">
    <name type="scientific">Nelumbo nucifera</name>
    <name type="common">Sacred lotus</name>
    <dbReference type="NCBI Taxonomy" id="4432"/>
    <lineage>
        <taxon>Eukaryota</taxon>
        <taxon>Viridiplantae</taxon>
        <taxon>Streptophyta</taxon>
        <taxon>Embryophyta</taxon>
        <taxon>Tracheophyta</taxon>
        <taxon>Spermatophyta</taxon>
        <taxon>Magnoliopsida</taxon>
        <taxon>Proteales</taxon>
        <taxon>Nelumbonaceae</taxon>
        <taxon>Nelumbo</taxon>
    </lineage>
</organism>
<evidence type="ECO:0000256" key="1">
    <source>
        <dbReference type="ARBA" id="ARBA00008614"/>
    </source>
</evidence>
<dbReference type="OMA" id="FPRDHVS"/>
<feature type="compositionally biased region" description="Polar residues" evidence="3">
    <location>
        <begin position="150"/>
        <end position="178"/>
    </location>
</feature>
<dbReference type="OrthoDB" id="1937734at2759"/>
<dbReference type="STRING" id="4432.A0A1U8BBH1"/>
<dbReference type="InterPro" id="IPR040390">
    <property type="entry name" value="TIFY/JAZ"/>
</dbReference>
<dbReference type="GeneID" id="104609287"/>
<evidence type="ECO:0000256" key="3">
    <source>
        <dbReference type="SAM" id="MobiDB-lite"/>
    </source>
</evidence>
<evidence type="ECO:0000313" key="6">
    <source>
        <dbReference type="Proteomes" id="UP000189703"/>
    </source>
</evidence>
<dbReference type="PANTHER" id="PTHR33077:SF148">
    <property type="entry name" value="PROTEIN TIFY"/>
    <property type="match status" value="1"/>
</dbReference>
<evidence type="ECO:0000259" key="4">
    <source>
        <dbReference type="PROSITE" id="PS51320"/>
    </source>
</evidence>
<dbReference type="GO" id="GO:0031347">
    <property type="term" value="P:regulation of defense response"/>
    <property type="evidence" value="ECO:0000318"/>
    <property type="project" value="GO_Central"/>
</dbReference>
<keyword evidence="2" id="KW-0539">Nucleus</keyword>
<feature type="compositionally biased region" description="Polar residues" evidence="3">
    <location>
        <begin position="249"/>
        <end position="258"/>
    </location>
</feature>
<dbReference type="GO" id="GO:0005634">
    <property type="term" value="C:nucleus"/>
    <property type="evidence" value="ECO:0000318"/>
    <property type="project" value="GO_Central"/>
</dbReference>
<dbReference type="AlphaFoldDB" id="A0A1U8BBH1"/>
<gene>
    <name evidence="7" type="primary">LOC104609287</name>
    <name evidence="5" type="synonym">JAZ1</name>
</gene>
<comment type="subcellular location">
    <subcellularLocation>
        <location evidence="2">Nucleus</location>
    </subcellularLocation>
</comment>
<evidence type="ECO:0000313" key="5">
    <source>
        <dbReference type="EMBL" id="UXG57926.1"/>
    </source>
</evidence>
<dbReference type="InterPro" id="IPR010399">
    <property type="entry name" value="Tify_dom"/>
</dbReference>
<dbReference type="RefSeq" id="XP_010273865.1">
    <property type="nucleotide sequence ID" value="XM_010275563.2"/>
</dbReference>
<dbReference type="Pfam" id="PF09425">
    <property type="entry name" value="Jas_motif"/>
    <property type="match status" value="1"/>
</dbReference>
<dbReference type="EMBL" id="OL469002">
    <property type="protein sequence ID" value="UXG57926.1"/>
    <property type="molecule type" value="mRNA"/>
</dbReference>
<dbReference type="eggNOG" id="ENOG502S303">
    <property type="taxonomic scope" value="Eukaryota"/>
</dbReference>
<evidence type="ECO:0000256" key="2">
    <source>
        <dbReference type="RuleBase" id="RU369065"/>
    </source>
</evidence>
<sequence length="258" mass="27828">MASSPDSSDVTVGRYQARKTTERSNFLQTCSLLSQYIKEKGGLADLGLGISSSLDGKGKPNMFNQKASMTTTMNLFPQLAGFGNSSSEDQPKTPDFRPAAKENEKAQMTIFYAGKVLVFDDFPAEKAKEVMLFASKASSLDSSSLASTSGGDQPNSGGFASSCSNVVPISAKNPNQDRVQLPPQPNGSDLPIARRASLHRFLEKRKDRINTKAPYQVSSNPGERKSETESNSGSSKPSESKTWLGLAPQSPQQFNFQL</sequence>
<reference evidence="5" key="1">
    <citation type="submission" date="2021-11" db="EMBL/GenBank/DDBJ databases">
        <authorList>
            <person name="Yang Y."/>
            <person name="Huang Y."/>
            <person name="Chen J."/>
            <person name="Li J."/>
            <person name="Deng M."/>
        </authorList>
    </citation>
    <scope>NUCLEOTIDE SEQUENCE</scope>
</reference>